<keyword evidence="3" id="KW-1185">Reference proteome</keyword>
<dbReference type="Proteomes" id="UP001500253">
    <property type="component" value="Unassembled WGS sequence"/>
</dbReference>
<gene>
    <name evidence="2" type="ORF">GCM10010246_56650</name>
</gene>
<name>A0ABN3GRY3_9ACTN</name>
<accession>A0ABN3GRY3</accession>
<evidence type="ECO:0000313" key="2">
    <source>
        <dbReference type="EMBL" id="GAA2359276.1"/>
    </source>
</evidence>
<dbReference type="EMBL" id="BAAASD010000029">
    <property type="protein sequence ID" value="GAA2359276.1"/>
    <property type="molecule type" value="Genomic_DNA"/>
</dbReference>
<feature type="compositionally biased region" description="Basic and acidic residues" evidence="1">
    <location>
        <begin position="202"/>
        <end position="212"/>
    </location>
</feature>
<comment type="caution">
    <text evidence="2">The sequence shown here is derived from an EMBL/GenBank/DDBJ whole genome shotgun (WGS) entry which is preliminary data.</text>
</comment>
<feature type="region of interest" description="Disordered" evidence="1">
    <location>
        <begin position="200"/>
        <end position="227"/>
    </location>
</feature>
<organism evidence="2 3">
    <name type="scientific">Streptomyces cuspidosporus</name>
    <dbReference type="NCBI Taxonomy" id="66882"/>
    <lineage>
        <taxon>Bacteria</taxon>
        <taxon>Bacillati</taxon>
        <taxon>Actinomycetota</taxon>
        <taxon>Actinomycetes</taxon>
        <taxon>Kitasatosporales</taxon>
        <taxon>Streptomycetaceae</taxon>
        <taxon>Streptomyces</taxon>
    </lineage>
</organism>
<evidence type="ECO:0000256" key="1">
    <source>
        <dbReference type="SAM" id="MobiDB-lite"/>
    </source>
</evidence>
<reference evidence="2 3" key="1">
    <citation type="journal article" date="2019" name="Int. J. Syst. Evol. Microbiol.">
        <title>The Global Catalogue of Microorganisms (GCM) 10K type strain sequencing project: providing services to taxonomists for standard genome sequencing and annotation.</title>
        <authorList>
            <consortium name="The Broad Institute Genomics Platform"/>
            <consortium name="The Broad Institute Genome Sequencing Center for Infectious Disease"/>
            <person name="Wu L."/>
            <person name="Ma J."/>
        </authorList>
    </citation>
    <scope>NUCLEOTIDE SEQUENCE [LARGE SCALE GENOMIC DNA]</scope>
    <source>
        <strain evidence="2 3">JCM 4316</strain>
    </source>
</reference>
<protein>
    <submittedName>
        <fullName evidence="2">Uncharacterized protein</fullName>
    </submittedName>
</protein>
<sequence>MPRPTLTAAQGMMNAMPDSPTTDAPLATYATAAQQRAYIAAMKKIRQARKPGEPVRVYVCASPHIARRRHWDERLAKIRHRLPGVQLVQFDDVFTPENYTEKWPELSPTFDGMVVVGTPKRGLQGHVYRLGEVARLEVIDLVKTGRPVLLHARRYGLIPFVDCKIHRVGENILRTKVTVPDGWDPSDYEPTLQAALRALRPRSTEAESHRGADAPSHLAHPFAAPPR</sequence>
<proteinExistence type="predicted"/>
<feature type="region of interest" description="Disordered" evidence="1">
    <location>
        <begin position="1"/>
        <end position="20"/>
    </location>
</feature>
<evidence type="ECO:0000313" key="3">
    <source>
        <dbReference type="Proteomes" id="UP001500253"/>
    </source>
</evidence>